<evidence type="ECO:0000313" key="4">
    <source>
        <dbReference type="Proteomes" id="UP000555728"/>
    </source>
</evidence>
<keyword evidence="2" id="KW-0472">Membrane</keyword>
<dbReference type="AlphaFoldDB" id="A0A7W6WJ32"/>
<proteinExistence type="predicted"/>
<dbReference type="EMBL" id="JACIGI010000002">
    <property type="protein sequence ID" value="MBB4284595.1"/>
    <property type="molecule type" value="Genomic_DNA"/>
</dbReference>
<feature type="transmembrane region" description="Helical" evidence="2">
    <location>
        <begin position="61"/>
        <end position="79"/>
    </location>
</feature>
<evidence type="ECO:0000256" key="1">
    <source>
        <dbReference type="SAM" id="MobiDB-lite"/>
    </source>
</evidence>
<sequence length="132" mass="13439">MTRKPAFGRRAPLRRGGVGGAAGSTEPTRAELERAYSETEAFARAIVAAERRDRRPGLSRGLLGGVAAVAALVLALPYLGGVIGGTGDGAGETQMAAVDVEALSPSELADLAPAAGGAAPSALERWMRDLLE</sequence>
<keyword evidence="4" id="KW-1185">Reference proteome</keyword>
<gene>
    <name evidence="3" type="ORF">GGD88_000302</name>
</gene>
<evidence type="ECO:0000313" key="3">
    <source>
        <dbReference type="EMBL" id="MBB4284595.1"/>
    </source>
</evidence>
<feature type="compositionally biased region" description="Basic residues" evidence="1">
    <location>
        <begin position="1"/>
        <end position="13"/>
    </location>
</feature>
<name>A0A7W6WJ32_9PROT</name>
<accession>A0A7W6WJ32</accession>
<evidence type="ECO:0000256" key="2">
    <source>
        <dbReference type="SAM" id="Phobius"/>
    </source>
</evidence>
<protein>
    <submittedName>
        <fullName evidence="3">Uncharacterized protein</fullName>
    </submittedName>
</protein>
<dbReference type="RefSeq" id="WP_184431078.1">
    <property type="nucleotide sequence ID" value="NZ_JACIGI010000002.1"/>
</dbReference>
<reference evidence="3 4" key="1">
    <citation type="submission" date="2020-08" db="EMBL/GenBank/DDBJ databases">
        <title>Genome sequencing of Purple Non-Sulfur Bacteria from various extreme environments.</title>
        <authorList>
            <person name="Mayer M."/>
        </authorList>
    </citation>
    <scope>NUCLEOTIDE SEQUENCE [LARGE SCALE GENOMIC DNA]</scope>
    <source>
        <strain evidence="3 4">JA135</strain>
    </source>
</reference>
<organism evidence="3 4">
    <name type="scientific">Roseospira goensis</name>
    <dbReference type="NCBI Taxonomy" id="391922"/>
    <lineage>
        <taxon>Bacteria</taxon>
        <taxon>Pseudomonadati</taxon>
        <taxon>Pseudomonadota</taxon>
        <taxon>Alphaproteobacteria</taxon>
        <taxon>Rhodospirillales</taxon>
        <taxon>Rhodospirillaceae</taxon>
        <taxon>Roseospira</taxon>
    </lineage>
</organism>
<keyword evidence="2" id="KW-0812">Transmembrane</keyword>
<comment type="caution">
    <text evidence="3">The sequence shown here is derived from an EMBL/GenBank/DDBJ whole genome shotgun (WGS) entry which is preliminary data.</text>
</comment>
<keyword evidence="2" id="KW-1133">Transmembrane helix</keyword>
<feature type="region of interest" description="Disordered" evidence="1">
    <location>
        <begin position="1"/>
        <end position="34"/>
    </location>
</feature>
<dbReference type="Proteomes" id="UP000555728">
    <property type="component" value="Unassembled WGS sequence"/>
</dbReference>